<dbReference type="PRINTS" id="PR00344">
    <property type="entry name" value="BCTRLSENSOR"/>
</dbReference>
<evidence type="ECO:0000313" key="14">
    <source>
        <dbReference type="EMBL" id="GIJ71189.1"/>
    </source>
</evidence>
<evidence type="ECO:0000256" key="5">
    <source>
        <dbReference type="ARBA" id="ARBA00022679"/>
    </source>
</evidence>
<keyword evidence="7" id="KW-0418">Kinase</keyword>
<dbReference type="InterPro" id="IPR003660">
    <property type="entry name" value="HAMP_dom"/>
</dbReference>
<evidence type="ECO:0000256" key="2">
    <source>
        <dbReference type="ARBA" id="ARBA00004236"/>
    </source>
</evidence>
<evidence type="ECO:0000256" key="9">
    <source>
        <dbReference type="ARBA" id="ARBA00023012"/>
    </source>
</evidence>
<evidence type="ECO:0000256" key="1">
    <source>
        <dbReference type="ARBA" id="ARBA00000085"/>
    </source>
</evidence>
<proteinExistence type="predicted"/>
<dbReference type="PROSITE" id="PS50885">
    <property type="entry name" value="HAMP"/>
    <property type="match status" value="1"/>
</dbReference>
<evidence type="ECO:0000256" key="8">
    <source>
        <dbReference type="ARBA" id="ARBA00022989"/>
    </source>
</evidence>
<dbReference type="InterPro" id="IPR005467">
    <property type="entry name" value="His_kinase_dom"/>
</dbReference>
<comment type="subcellular location">
    <subcellularLocation>
        <location evidence="2">Cell membrane</location>
    </subcellularLocation>
</comment>
<dbReference type="GO" id="GO:0000155">
    <property type="term" value="F:phosphorelay sensor kinase activity"/>
    <property type="evidence" value="ECO:0007669"/>
    <property type="project" value="InterPro"/>
</dbReference>
<dbReference type="SUPFAM" id="SSF158472">
    <property type="entry name" value="HAMP domain-like"/>
    <property type="match status" value="1"/>
</dbReference>
<gene>
    <name evidence="14" type="ORF">Voc01_061060</name>
</gene>
<dbReference type="EMBL" id="BOPH01000086">
    <property type="protein sequence ID" value="GIJ71189.1"/>
    <property type="molecule type" value="Genomic_DNA"/>
</dbReference>
<dbReference type="SMART" id="SM00387">
    <property type="entry name" value="HATPase_c"/>
    <property type="match status" value="1"/>
</dbReference>
<dbReference type="Gene3D" id="6.10.340.10">
    <property type="match status" value="1"/>
</dbReference>
<comment type="catalytic activity">
    <reaction evidence="1">
        <text>ATP + protein L-histidine = ADP + protein N-phospho-L-histidine.</text>
        <dbReference type="EC" id="2.7.13.3"/>
    </reaction>
</comment>
<keyword evidence="10 11" id="KW-0472">Membrane</keyword>
<dbReference type="CDD" id="cd00075">
    <property type="entry name" value="HATPase"/>
    <property type="match status" value="1"/>
</dbReference>
<dbReference type="AlphaFoldDB" id="A0A8J3ZWB3"/>
<dbReference type="SUPFAM" id="SSF47384">
    <property type="entry name" value="Homodimeric domain of signal transducing histidine kinase"/>
    <property type="match status" value="1"/>
</dbReference>
<dbReference type="PANTHER" id="PTHR45436:SF5">
    <property type="entry name" value="SENSOR HISTIDINE KINASE TRCS"/>
    <property type="match status" value="1"/>
</dbReference>
<keyword evidence="8 11" id="KW-1133">Transmembrane helix</keyword>
<evidence type="ECO:0000256" key="7">
    <source>
        <dbReference type="ARBA" id="ARBA00022777"/>
    </source>
</evidence>
<dbReference type="PROSITE" id="PS50109">
    <property type="entry name" value="HIS_KIN"/>
    <property type="match status" value="1"/>
</dbReference>
<dbReference type="PANTHER" id="PTHR45436">
    <property type="entry name" value="SENSOR HISTIDINE KINASE YKOH"/>
    <property type="match status" value="1"/>
</dbReference>
<evidence type="ECO:0000256" key="4">
    <source>
        <dbReference type="ARBA" id="ARBA00022553"/>
    </source>
</evidence>
<dbReference type="InterPro" id="IPR050428">
    <property type="entry name" value="TCS_sensor_his_kinase"/>
</dbReference>
<feature type="transmembrane region" description="Helical" evidence="11">
    <location>
        <begin position="12"/>
        <end position="37"/>
    </location>
</feature>
<organism evidence="14 15">
    <name type="scientific">Virgisporangium ochraceum</name>
    <dbReference type="NCBI Taxonomy" id="65505"/>
    <lineage>
        <taxon>Bacteria</taxon>
        <taxon>Bacillati</taxon>
        <taxon>Actinomycetota</taxon>
        <taxon>Actinomycetes</taxon>
        <taxon>Micromonosporales</taxon>
        <taxon>Micromonosporaceae</taxon>
        <taxon>Virgisporangium</taxon>
    </lineage>
</organism>
<dbReference type="InterPro" id="IPR036097">
    <property type="entry name" value="HisK_dim/P_sf"/>
</dbReference>
<comment type="caution">
    <text evidence="14">The sequence shown here is derived from an EMBL/GenBank/DDBJ whole genome shotgun (WGS) entry which is preliminary data.</text>
</comment>
<dbReference type="Pfam" id="PF00512">
    <property type="entry name" value="HisKA"/>
    <property type="match status" value="1"/>
</dbReference>
<keyword evidence="5" id="KW-0808">Transferase</keyword>
<protein>
    <recommendedName>
        <fullName evidence="3">histidine kinase</fullName>
        <ecNumber evidence="3">2.7.13.3</ecNumber>
    </recommendedName>
</protein>
<dbReference type="Proteomes" id="UP000635606">
    <property type="component" value="Unassembled WGS sequence"/>
</dbReference>
<dbReference type="EC" id="2.7.13.3" evidence="3"/>
<dbReference type="Pfam" id="PF00672">
    <property type="entry name" value="HAMP"/>
    <property type="match status" value="1"/>
</dbReference>
<dbReference type="RefSeq" id="WP_203931076.1">
    <property type="nucleotide sequence ID" value="NZ_BOPH01000086.1"/>
</dbReference>
<dbReference type="InterPro" id="IPR003661">
    <property type="entry name" value="HisK_dim/P_dom"/>
</dbReference>
<dbReference type="InterPro" id="IPR003594">
    <property type="entry name" value="HATPase_dom"/>
</dbReference>
<keyword evidence="4" id="KW-0597">Phosphoprotein</keyword>
<dbReference type="Gene3D" id="1.10.287.130">
    <property type="match status" value="1"/>
</dbReference>
<feature type="transmembrane region" description="Helical" evidence="11">
    <location>
        <begin position="156"/>
        <end position="176"/>
    </location>
</feature>
<evidence type="ECO:0000313" key="15">
    <source>
        <dbReference type="Proteomes" id="UP000635606"/>
    </source>
</evidence>
<evidence type="ECO:0000256" key="11">
    <source>
        <dbReference type="SAM" id="Phobius"/>
    </source>
</evidence>
<accession>A0A8J3ZWB3</accession>
<feature type="domain" description="Histidine kinase" evidence="12">
    <location>
        <begin position="246"/>
        <end position="453"/>
    </location>
</feature>
<name>A0A8J3ZWB3_9ACTN</name>
<sequence>MNRLPLRRGLALAILGLTAVALVVAGVVGVVALRAYLIERTDKQLRAAATLAGDRVAFVDTSDGRADALRGVIAPAGYVVEFRTAAGHVGRLAGPEDLAPGTFLADAPDAPPDGRVSPAVTVAGYRMVSVRSGGATVVVAIPLDPVRDTVRRLATVELITGAVVLVLLGLFARVLLARGLRPLDEITATAGAIAAGDLDRRVPTDAPPGTEVGRLTVAVNGMLTRIQLGLADAERSQERLRVFLADASHELRTPLTAVRGYLQLLRKGMVPPDARPDVLRRADDEAARMATIVDDLLYLARLDAEPVLRREPVDLVAVVRDALVDALAAQPDRPTDLDAPDRCTVTGDEEALRRVFTNLFANVRTHTPPDAAVRVSLAPGPRAATVAVADRGPGIPDGLAAHVFERFVRAESSTGSGLGLAIVAEIVRGHGGDVGVDSGPTGTTVTVTLPYDP</sequence>
<dbReference type="SMART" id="SM00388">
    <property type="entry name" value="HisKA"/>
    <property type="match status" value="1"/>
</dbReference>
<dbReference type="SMART" id="SM00304">
    <property type="entry name" value="HAMP"/>
    <property type="match status" value="1"/>
</dbReference>
<dbReference type="FunFam" id="1.10.287.130:FF:000001">
    <property type="entry name" value="Two-component sensor histidine kinase"/>
    <property type="match status" value="1"/>
</dbReference>
<dbReference type="Gene3D" id="3.30.565.10">
    <property type="entry name" value="Histidine kinase-like ATPase, C-terminal domain"/>
    <property type="match status" value="1"/>
</dbReference>
<reference evidence="14" key="1">
    <citation type="submission" date="2021-01" db="EMBL/GenBank/DDBJ databases">
        <title>Whole genome shotgun sequence of Virgisporangium ochraceum NBRC 16418.</title>
        <authorList>
            <person name="Komaki H."/>
            <person name="Tamura T."/>
        </authorList>
    </citation>
    <scope>NUCLEOTIDE SEQUENCE</scope>
    <source>
        <strain evidence="14">NBRC 16418</strain>
    </source>
</reference>
<dbReference type="SUPFAM" id="SSF55874">
    <property type="entry name" value="ATPase domain of HSP90 chaperone/DNA topoisomerase II/histidine kinase"/>
    <property type="match status" value="1"/>
</dbReference>
<keyword evidence="15" id="KW-1185">Reference proteome</keyword>
<evidence type="ECO:0000256" key="3">
    <source>
        <dbReference type="ARBA" id="ARBA00012438"/>
    </source>
</evidence>
<evidence type="ECO:0000259" key="12">
    <source>
        <dbReference type="PROSITE" id="PS50109"/>
    </source>
</evidence>
<evidence type="ECO:0000256" key="6">
    <source>
        <dbReference type="ARBA" id="ARBA00022692"/>
    </source>
</evidence>
<dbReference type="Pfam" id="PF02518">
    <property type="entry name" value="HATPase_c"/>
    <property type="match status" value="1"/>
</dbReference>
<keyword evidence="9" id="KW-0902">Two-component regulatory system</keyword>
<dbReference type="CDD" id="cd00082">
    <property type="entry name" value="HisKA"/>
    <property type="match status" value="1"/>
</dbReference>
<keyword evidence="6 11" id="KW-0812">Transmembrane</keyword>
<dbReference type="GO" id="GO:0005886">
    <property type="term" value="C:plasma membrane"/>
    <property type="evidence" value="ECO:0007669"/>
    <property type="project" value="UniProtKB-SubCell"/>
</dbReference>
<feature type="domain" description="HAMP" evidence="13">
    <location>
        <begin position="177"/>
        <end position="231"/>
    </location>
</feature>
<dbReference type="InterPro" id="IPR004358">
    <property type="entry name" value="Sig_transdc_His_kin-like_C"/>
</dbReference>
<evidence type="ECO:0000259" key="13">
    <source>
        <dbReference type="PROSITE" id="PS50885"/>
    </source>
</evidence>
<dbReference type="InterPro" id="IPR036890">
    <property type="entry name" value="HATPase_C_sf"/>
</dbReference>
<evidence type="ECO:0000256" key="10">
    <source>
        <dbReference type="ARBA" id="ARBA00023136"/>
    </source>
</evidence>